<dbReference type="PANTHER" id="PTHR19959:SF119">
    <property type="entry name" value="FUNGAL LIPASE-LIKE DOMAIN-CONTAINING PROTEIN"/>
    <property type="match status" value="1"/>
</dbReference>
<keyword evidence="2" id="KW-1185">Reference proteome</keyword>
<dbReference type="Pfam" id="PF13374">
    <property type="entry name" value="TPR_10"/>
    <property type="match status" value="3"/>
</dbReference>
<dbReference type="Proteomes" id="UP000054166">
    <property type="component" value="Unassembled WGS sequence"/>
</dbReference>
<accession>A0A0C3BN64</accession>
<protein>
    <recommendedName>
        <fullName evidence="3">CHAT domain-containing protein</fullName>
    </recommendedName>
</protein>
<dbReference type="InParanoid" id="A0A0C3BN64"/>
<name>A0A0C3BN64_PILCF</name>
<dbReference type="InterPro" id="IPR011990">
    <property type="entry name" value="TPR-like_helical_dom_sf"/>
</dbReference>
<evidence type="ECO:0000313" key="1">
    <source>
        <dbReference type="EMBL" id="KIM78747.1"/>
    </source>
</evidence>
<dbReference type="HOGENOM" id="CLU_001305_0_2_1"/>
<proteinExistence type="predicted"/>
<evidence type="ECO:0000313" key="2">
    <source>
        <dbReference type="Proteomes" id="UP000054166"/>
    </source>
</evidence>
<dbReference type="Gene3D" id="1.25.40.10">
    <property type="entry name" value="Tetratricopeptide repeat domain"/>
    <property type="match status" value="3"/>
</dbReference>
<dbReference type="SMART" id="SM00028">
    <property type="entry name" value="TPR"/>
    <property type="match status" value="4"/>
</dbReference>
<evidence type="ECO:0008006" key="3">
    <source>
        <dbReference type="Google" id="ProtNLM"/>
    </source>
</evidence>
<dbReference type="InterPro" id="IPR019734">
    <property type="entry name" value="TPR_rpt"/>
</dbReference>
<reference evidence="2" key="2">
    <citation type="submission" date="2015-01" db="EMBL/GenBank/DDBJ databases">
        <title>Evolutionary Origins and Diversification of the Mycorrhizal Mutualists.</title>
        <authorList>
            <consortium name="DOE Joint Genome Institute"/>
            <consortium name="Mycorrhizal Genomics Consortium"/>
            <person name="Kohler A."/>
            <person name="Kuo A."/>
            <person name="Nagy L.G."/>
            <person name="Floudas D."/>
            <person name="Copeland A."/>
            <person name="Barry K.W."/>
            <person name="Cichocki N."/>
            <person name="Veneault-Fourrey C."/>
            <person name="LaButti K."/>
            <person name="Lindquist E.A."/>
            <person name="Lipzen A."/>
            <person name="Lundell T."/>
            <person name="Morin E."/>
            <person name="Murat C."/>
            <person name="Riley R."/>
            <person name="Ohm R."/>
            <person name="Sun H."/>
            <person name="Tunlid A."/>
            <person name="Henrissat B."/>
            <person name="Grigoriev I.V."/>
            <person name="Hibbett D.S."/>
            <person name="Martin F."/>
        </authorList>
    </citation>
    <scope>NUCLEOTIDE SEQUENCE [LARGE SCALE GENOMIC DNA]</scope>
    <source>
        <strain evidence="2">F 1598</strain>
    </source>
</reference>
<sequence>MSPKNTTPEQQSNKNKRRIHIVVGERRAGPQPAVSENLTINVWVVPSALIKTRPVLVAPARLFGTCQSHGMHGGQLGRAIYVQEASSGPTSNQQRTLSTTLPYQYMLPLMSNSRAHSQVEQSTEPDNGVASDLPVQVRTVSFLSTPNPKAGSSRSSKYMNIVSQTLPSKTIRFTNVTPIIIDIVPRFTWVEQSTGQGEEEESSQLHDLATLILEECKDAASFSNLDTAIFFFRKAPNSRKDLAGALVTRFSLTNQRHDLDEAVSLYLEVGNDVLPRILEAAKQQPDMRSLDDLNIFAAGWDNSESEASELSELAKTTLANFNQSAQLSSLDTAVMLYRNALLLRPNPHPKQLVSLGGLAAALYARFRRTDDMSSLDEAISVLYRAVETCSASDTYLEDLLRSLSAAVTTRLGKTGQIMDLQEVATRHDYVLQLPSSPPTNDEKEAIQLIDFSANLIKQFQQSCQMTDLETAILLGREGRALLAVHHPNWFIASNNLTVALSTRFKHSGQWEDLDESISIHREALELFPTNPNRSLSLSNLANALSSRFDHSSQREDLADAISLHREVLELRAAPHPDRSLSLNNLANNLRTQFVQSGQREHLDEAIAFQREALLLNPVPHPHRSNSLNNLGNVLLERFEQSGRRQDLEEAISLYREAFELLPAHHPLRPSLLNNLANALYDHGQANQWDRLEDLDEAISLHREALELLPTPHPDRSCSLGDLGVALRKRFSQLGKHEDLDEAISFHQEALELQDGPHPQRFSSLNNLALTLRIRFDQSGQRKDLDKAINIFCEALSELVSGHPAICVVSTNLGRTLIIAYSLTHKFEYLEKAMAAFRVAVTCEAAPVSVRFDAAKLWASHPDESTHESALAAYQAAIELLPCLATLGLDLQSRQQALTSGTYCLARDAAACAIRSGQHGTAVELLEAGRGVFWSQALQLRTPLANLRDVAPKLEEKLRHISVALEQGSLRDVANNLSDTPQKVMSMEKEASHFHCLNDEWLATLQEVRQLDGFQDFLRPSRLSTLQGAVVKSPVVVLNASETGCAALVLTLTGVQHVPLPDLTLTNVAQLVKLTRYAITHDGKHTSLLESNCMHVKGLVQQMPFISDLFGVGHC</sequence>
<dbReference type="AlphaFoldDB" id="A0A0C3BN64"/>
<dbReference type="SUPFAM" id="SSF48452">
    <property type="entry name" value="TPR-like"/>
    <property type="match status" value="1"/>
</dbReference>
<dbReference type="EMBL" id="KN833014">
    <property type="protein sequence ID" value="KIM78747.1"/>
    <property type="molecule type" value="Genomic_DNA"/>
</dbReference>
<dbReference type="PANTHER" id="PTHR19959">
    <property type="entry name" value="KINESIN LIGHT CHAIN"/>
    <property type="match status" value="1"/>
</dbReference>
<dbReference type="STRING" id="765440.A0A0C3BN64"/>
<gene>
    <name evidence="1" type="ORF">PILCRDRAFT_10965</name>
</gene>
<dbReference type="OrthoDB" id="9991317at2759"/>
<reference evidence="1 2" key="1">
    <citation type="submission" date="2014-04" db="EMBL/GenBank/DDBJ databases">
        <authorList>
            <consortium name="DOE Joint Genome Institute"/>
            <person name="Kuo A."/>
            <person name="Tarkka M."/>
            <person name="Buscot F."/>
            <person name="Kohler A."/>
            <person name="Nagy L.G."/>
            <person name="Floudas D."/>
            <person name="Copeland A."/>
            <person name="Barry K.W."/>
            <person name="Cichocki N."/>
            <person name="Veneault-Fourrey C."/>
            <person name="LaButti K."/>
            <person name="Lindquist E.A."/>
            <person name="Lipzen A."/>
            <person name="Lundell T."/>
            <person name="Morin E."/>
            <person name="Murat C."/>
            <person name="Sun H."/>
            <person name="Tunlid A."/>
            <person name="Henrissat B."/>
            <person name="Grigoriev I.V."/>
            <person name="Hibbett D.S."/>
            <person name="Martin F."/>
            <person name="Nordberg H.P."/>
            <person name="Cantor M.N."/>
            <person name="Hua S.X."/>
        </authorList>
    </citation>
    <scope>NUCLEOTIDE SEQUENCE [LARGE SCALE GENOMIC DNA]</scope>
    <source>
        <strain evidence="1 2">F 1598</strain>
    </source>
</reference>
<organism evidence="1 2">
    <name type="scientific">Piloderma croceum (strain F 1598)</name>
    <dbReference type="NCBI Taxonomy" id="765440"/>
    <lineage>
        <taxon>Eukaryota</taxon>
        <taxon>Fungi</taxon>
        <taxon>Dikarya</taxon>
        <taxon>Basidiomycota</taxon>
        <taxon>Agaricomycotina</taxon>
        <taxon>Agaricomycetes</taxon>
        <taxon>Agaricomycetidae</taxon>
        <taxon>Atheliales</taxon>
        <taxon>Atheliaceae</taxon>
        <taxon>Piloderma</taxon>
    </lineage>
</organism>